<evidence type="ECO:0000259" key="3">
    <source>
        <dbReference type="PROSITE" id="PS50943"/>
    </source>
</evidence>
<dbReference type="Pfam" id="PF01381">
    <property type="entry name" value="HTH_3"/>
    <property type="match status" value="1"/>
</dbReference>
<gene>
    <name evidence="4" type="ORF">GK091_09465</name>
</gene>
<dbReference type="CDD" id="cd00093">
    <property type="entry name" value="HTH_XRE"/>
    <property type="match status" value="1"/>
</dbReference>
<feature type="domain" description="HTH cro/C1-type" evidence="3">
    <location>
        <begin position="8"/>
        <end position="62"/>
    </location>
</feature>
<dbReference type="SUPFAM" id="SSF47413">
    <property type="entry name" value="lambda repressor-like DNA-binding domains"/>
    <property type="match status" value="1"/>
</dbReference>
<dbReference type="RefSeq" id="WP_164036689.1">
    <property type="nucleotide sequence ID" value="NZ_JAAGNZ010000001.1"/>
</dbReference>
<keyword evidence="1" id="KW-0238">DNA-binding</keyword>
<feature type="region of interest" description="Disordered" evidence="2">
    <location>
        <begin position="115"/>
        <end position="141"/>
    </location>
</feature>
<dbReference type="SMART" id="SM00530">
    <property type="entry name" value="HTH_XRE"/>
    <property type="match status" value="1"/>
</dbReference>
<sequence>MIPLPEVLKRLMDDKGLKQKDIADFLGISKQVVSNWFTRGYKPELEQMPKLAELFGISVDDFFKIMDGKVVETNTKGGLSENGLTVSEAYQMQKKISELQDQLIQYQAKELEEKNRQIENKSCLRPDQDITSTTTTPKLAD</sequence>
<comment type="caution">
    <text evidence="4">The sequence shown here is derived from an EMBL/GenBank/DDBJ whole genome shotgun (WGS) entry which is preliminary data.</text>
</comment>
<accession>A0A6M0IHD7</accession>
<dbReference type="PANTHER" id="PTHR46558">
    <property type="entry name" value="TRACRIPTIONAL REGULATORY PROTEIN-RELATED-RELATED"/>
    <property type="match status" value="1"/>
</dbReference>
<evidence type="ECO:0000313" key="4">
    <source>
        <dbReference type="EMBL" id="NEU67105.1"/>
    </source>
</evidence>
<evidence type="ECO:0000313" key="5">
    <source>
        <dbReference type="Proteomes" id="UP000477386"/>
    </source>
</evidence>
<dbReference type="InterPro" id="IPR001387">
    <property type="entry name" value="Cro/C1-type_HTH"/>
</dbReference>
<keyword evidence="5" id="KW-1185">Reference proteome</keyword>
<organism evidence="4 5">
    <name type="scientific">Spirosoma agri</name>
    <dbReference type="NCBI Taxonomy" id="1987381"/>
    <lineage>
        <taxon>Bacteria</taxon>
        <taxon>Pseudomonadati</taxon>
        <taxon>Bacteroidota</taxon>
        <taxon>Cytophagia</taxon>
        <taxon>Cytophagales</taxon>
        <taxon>Cytophagaceae</taxon>
        <taxon>Spirosoma</taxon>
    </lineage>
</organism>
<reference evidence="4 5" key="1">
    <citation type="submission" date="2020-02" db="EMBL/GenBank/DDBJ databases">
        <title>Draft genome sequence of two Spirosoma agri KCTC 52727 and Spirosoma terrae KCTC 52035.</title>
        <authorList>
            <person name="Rojas J."/>
            <person name="Ambika Manirajan B."/>
            <person name="Ratering S."/>
            <person name="Suarez C."/>
            <person name="Schnell S."/>
        </authorList>
    </citation>
    <scope>NUCLEOTIDE SEQUENCE [LARGE SCALE GENOMIC DNA]</scope>
    <source>
        <strain evidence="4 5">KCTC 52727</strain>
    </source>
</reference>
<dbReference type="GO" id="GO:0003677">
    <property type="term" value="F:DNA binding"/>
    <property type="evidence" value="ECO:0007669"/>
    <property type="project" value="UniProtKB-KW"/>
</dbReference>
<feature type="compositionally biased region" description="Basic and acidic residues" evidence="2">
    <location>
        <begin position="115"/>
        <end position="128"/>
    </location>
</feature>
<feature type="compositionally biased region" description="Polar residues" evidence="2">
    <location>
        <begin position="129"/>
        <end position="141"/>
    </location>
</feature>
<dbReference type="Proteomes" id="UP000477386">
    <property type="component" value="Unassembled WGS sequence"/>
</dbReference>
<name>A0A6M0IHD7_9BACT</name>
<evidence type="ECO:0000256" key="1">
    <source>
        <dbReference type="ARBA" id="ARBA00023125"/>
    </source>
</evidence>
<evidence type="ECO:0000256" key="2">
    <source>
        <dbReference type="SAM" id="MobiDB-lite"/>
    </source>
</evidence>
<proteinExistence type="predicted"/>
<dbReference type="InterPro" id="IPR010982">
    <property type="entry name" value="Lambda_DNA-bd_dom_sf"/>
</dbReference>
<dbReference type="Gene3D" id="1.10.260.40">
    <property type="entry name" value="lambda repressor-like DNA-binding domains"/>
    <property type="match status" value="1"/>
</dbReference>
<dbReference type="PANTHER" id="PTHR46558:SF11">
    <property type="entry name" value="HTH-TYPE TRANSCRIPTIONAL REGULATOR XRE"/>
    <property type="match status" value="1"/>
</dbReference>
<dbReference type="EMBL" id="JAAGNZ010000001">
    <property type="protein sequence ID" value="NEU67105.1"/>
    <property type="molecule type" value="Genomic_DNA"/>
</dbReference>
<dbReference type="AlphaFoldDB" id="A0A6M0IHD7"/>
<protein>
    <submittedName>
        <fullName evidence="4">Helix-turn-helix transcriptional regulator</fullName>
    </submittedName>
</protein>
<dbReference type="PROSITE" id="PS50943">
    <property type="entry name" value="HTH_CROC1"/>
    <property type="match status" value="1"/>
</dbReference>